<keyword evidence="1" id="KW-0004">4Fe-4S</keyword>
<dbReference type="GO" id="GO:0046872">
    <property type="term" value="F:metal ion binding"/>
    <property type="evidence" value="ECO:0007669"/>
    <property type="project" value="UniProtKB-KW"/>
</dbReference>
<sequence length="297" mass="32818">MKLSLGPIPYFWDRDRVSDFYARVVGAPVDIVYLGETVCSKRRALRLPDWLDIAERLSAAGKEAVLSTLTLIEAESEAAYMRTVAENGRFSVEANDMAAVNMLEGVTPFVVGPHVNVYNRHTLELMARAGARRWVMPMELDRETRAALQAQRPAGMETEVFVFGRLPLSFSARCFTARAHNLPKDECGFRCADYPDGMPLRTREGQSFLSLNGIQVQSGETYNLVHEIGELRALGVDVLRLSPQAQGMFEIVDAFRGVADGHRESSAAAAMLEPYQAFGPCDGYWYGAPGMNQVSGD</sequence>
<gene>
    <name evidence="1" type="primary">ubiV</name>
    <name evidence="2" type="ORF">A3A87_02640</name>
</gene>
<dbReference type="PANTHER" id="PTHR30217">
    <property type="entry name" value="PEPTIDASE U32 FAMILY"/>
    <property type="match status" value="1"/>
</dbReference>
<comment type="cofactor">
    <cofactor evidence="1">
        <name>[4Fe-4S] cluster</name>
        <dbReference type="ChEBI" id="CHEBI:49883"/>
    </cofactor>
</comment>
<reference evidence="2 3" key="1">
    <citation type="journal article" date="2016" name="Nat. Commun.">
        <title>Thousands of microbial genomes shed light on interconnected biogeochemical processes in an aquifer system.</title>
        <authorList>
            <person name="Anantharaman K."/>
            <person name="Brown C.T."/>
            <person name="Hug L.A."/>
            <person name="Sharon I."/>
            <person name="Castelle C.J."/>
            <person name="Probst A.J."/>
            <person name="Thomas B.C."/>
            <person name="Singh A."/>
            <person name="Wilkins M.J."/>
            <person name="Karaoz U."/>
            <person name="Brodie E.L."/>
            <person name="Williams K.H."/>
            <person name="Hubbard S.S."/>
            <person name="Banfield J.F."/>
        </authorList>
    </citation>
    <scope>NUCLEOTIDE SEQUENCE [LARGE SCALE GENOMIC DNA]</scope>
</reference>
<dbReference type="Pfam" id="PF01136">
    <property type="entry name" value="Peptidase_U32"/>
    <property type="match status" value="1"/>
</dbReference>
<feature type="binding site" evidence="1">
    <location>
        <position position="187"/>
    </location>
    <ligand>
        <name>[4Fe-4S] cluster</name>
        <dbReference type="ChEBI" id="CHEBI:49883"/>
    </ligand>
</feature>
<comment type="subunit">
    <text evidence="1">Forms a heterodimer with UbiU.</text>
</comment>
<feature type="binding site" evidence="1">
    <location>
        <position position="174"/>
    </location>
    <ligand>
        <name>[4Fe-4S] cluster</name>
        <dbReference type="ChEBI" id="CHEBI:49883"/>
    </ligand>
</feature>
<dbReference type="EMBL" id="MFTC01000007">
    <property type="protein sequence ID" value="OGI52798.1"/>
    <property type="molecule type" value="Genomic_DNA"/>
</dbReference>
<dbReference type="PANTHER" id="PTHR30217:SF11">
    <property type="entry name" value="UBIQUINONE BIOSYNTHESIS PROTEIN UBIV"/>
    <property type="match status" value="1"/>
</dbReference>
<comment type="pathway">
    <text evidence="1">Cofactor biosynthesis; ubiquinone biosynthesis.</text>
</comment>
<protein>
    <recommendedName>
        <fullName evidence="1">Ubiquinone biosynthesis protein UbiV</fullName>
    </recommendedName>
</protein>
<comment type="function">
    <text evidence="1">Required for O(2)-independent ubiquinone (coenzyme Q) biosynthesis. Together with UbiU, is essential for the C6-hydroxylation reaction in the oxygen-independent ubiquinone biosynthesis pathway.</text>
</comment>
<keyword evidence="1" id="KW-0479">Metal-binding</keyword>
<feature type="binding site" evidence="1">
    <location>
        <position position="191"/>
    </location>
    <ligand>
        <name>[4Fe-4S] cluster</name>
        <dbReference type="ChEBI" id="CHEBI:49883"/>
    </ligand>
</feature>
<dbReference type="GO" id="GO:0006744">
    <property type="term" value="P:ubiquinone biosynthetic process"/>
    <property type="evidence" value="ECO:0007669"/>
    <property type="project" value="UniProtKB-UniRule"/>
</dbReference>
<accession>A0A1F6U619</accession>
<dbReference type="InterPro" id="IPR043693">
    <property type="entry name" value="UbiV"/>
</dbReference>
<name>A0A1F6U619_9PROT</name>
<evidence type="ECO:0000313" key="3">
    <source>
        <dbReference type="Proteomes" id="UP000179037"/>
    </source>
</evidence>
<dbReference type="STRING" id="1817768.A3A87_02640"/>
<proteinExistence type="inferred from homology"/>
<dbReference type="UniPathway" id="UPA00232"/>
<keyword evidence="1" id="KW-0411">Iron-sulfur</keyword>
<dbReference type="AlphaFoldDB" id="A0A1F6U619"/>
<keyword evidence="1" id="KW-0831">Ubiquinone biosynthesis</keyword>
<keyword evidence="1" id="KW-0408">Iron</keyword>
<evidence type="ECO:0000256" key="1">
    <source>
        <dbReference type="HAMAP-Rule" id="MF_02233"/>
    </source>
</evidence>
<dbReference type="GO" id="GO:0051539">
    <property type="term" value="F:4 iron, 4 sulfur cluster binding"/>
    <property type="evidence" value="ECO:0007669"/>
    <property type="project" value="UniProtKB-UniRule"/>
</dbReference>
<dbReference type="NCBIfam" id="NF011991">
    <property type="entry name" value="PRK15447.1"/>
    <property type="match status" value="1"/>
</dbReference>
<comment type="similarity">
    <text evidence="1">Belongs to the peptidase U32 family. UbiV subfamily.</text>
</comment>
<evidence type="ECO:0000313" key="2">
    <source>
        <dbReference type="EMBL" id="OGI52798.1"/>
    </source>
</evidence>
<feature type="binding site" evidence="1">
    <location>
        <position position="39"/>
    </location>
    <ligand>
        <name>[4Fe-4S] cluster</name>
        <dbReference type="ChEBI" id="CHEBI:49883"/>
    </ligand>
</feature>
<dbReference type="HAMAP" id="MF_02233">
    <property type="entry name" value="UbiV"/>
    <property type="match status" value="1"/>
</dbReference>
<organism evidence="2 3">
    <name type="scientific">Candidatus Muproteobacteria bacterium RIFCSPLOWO2_01_FULL_60_18</name>
    <dbReference type="NCBI Taxonomy" id="1817768"/>
    <lineage>
        <taxon>Bacteria</taxon>
        <taxon>Pseudomonadati</taxon>
        <taxon>Pseudomonadota</taxon>
        <taxon>Candidatus Muproteobacteria</taxon>
    </lineage>
</organism>
<dbReference type="InterPro" id="IPR001539">
    <property type="entry name" value="Peptidase_U32"/>
</dbReference>
<comment type="caution">
    <text evidence="2">The sequence shown here is derived from an EMBL/GenBank/DDBJ whole genome shotgun (WGS) entry which is preliminary data.</text>
</comment>
<dbReference type="InterPro" id="IPR051454">
    <property type="entry name" value="RNA/ubiquinone_mod_enzymes"/>
</dbReference>
<dbReference type="Proteomes" id="UP000179037">
    <property type="component" value="Unassembled WGS sequence"/>
</dbReference>